<evidence type="ECO:0000259" key="12">
    <source>
        <dbReference type="PROSITE" id="PS51684"/>
    </source>
</evidence>
<evidence type="ECO:0000256" key="1">
    <source>
        <dbReference type="ARBA" id="ARBA00009775"/>
    </source>
</evidence>
<evidence type="ECO:0000256" key="6">
    <source>
        <dbReference type="ARBA" id="ARBA00022694"/>
    </source>
</evidence>
<comment type="catalytic activity">
    <reaction evidence="10 11">
        <text>guanosine(37) in tRNA + S-adenosyl-L-methionine = N(1)-methylguanosine(37) in tRNA + S-adenosyl-L-homocysteine + H(+)</text>
        <dbReference type="Rhea" id="RHEA:36899"/>
        <dbReference type="Rhea" id="RHEA-COMP:10145"/>
        <dbReference type="Rhea" id="RHEA-COMP:10147"/>
        <dbReference type="ChEBI" id="CHEBI:15378"/>
        <dbReference type="ChEBI" id="CHEBI:57856"/>
        <dbReference type="ChEBI" id="CHEBI:59789"/>
        <dbReference type="ChEBI" id="CHEBI:73542"/>
        <dbReference type="ChEBI" id="CHEBI:74269"/>
        <dbReference type="EC" id="2.1.1.228"/>
    </reaction>
</comment>
<dbReference type="InterPro" id="IPR056743">
    <property type="entry name" value="TRM5-TYW2-like_MTfase"/>
</dbReference>
<sequence length="574" mass="65945">MSSFKHLQKFRQRKNAVIRYITHYCATEKLVQVSSKKYVFQKSNRSNIQGLLRQKIAIPIFQYLHVKLGKRGISPKVKVRFYDVIEGQPFGQAEVGTSYVKFIGYFAKLLLPSWVQQEKGQVLMYNMEVAKVDPKHLVFDYSPPVAVKGMKELDRNAFRKDVHIAGIVIPQKNMQKVAKLLRHYHVQGRQIGKFFDLKEENPLSLTHKIMLFDPSKVKKIDDLPDSLKEEMKELTIDLETFCFYNIELQYKNWNYDEVLEAILPDSISEKVGGFALVGHIAHLNLKEDLLPYKNLIGEVIIDKVPQVTTVVNKVGTIDNTYRNFQMEIIAGEDETMTSVKENGCTFTFDYSKVYWNSKLGTEHQRIVDRISPDDIVYDVFAGVGPFAIPAAKKGAHVYANDLNPDSYYSLVDNSKANKIKKGSILCFNLDGRDFIKTIVKEDILKRWKDSKKINKDAKLHIVMNLPAIGIEFLDAFLRLFKGEKISSLPKEWYPHVHCYCFSSEEDYKKDVESRIEGVLKEPVPKDFAVRRIRNVAPNKEMLCVTFQLSPDLLIGEAAKDEGPTEKKIKLDEES</sequence>
<dbReference type="Proteomes" id="UP001186944">
    <property type="component" value="Unassembled WGS sequence"/>
</dbReference>
<evidence type="ECO:0000256" key="8">
    <source>
        <dbReference type="ARBA" id="ARBA00023242"/>
    </source>
</evidence>
<comment type="similarity">
    <text evidence="11">Belongs to the TRM5 / TYW2 family.</text>
</comment>
<reference evidence="13" key="1">
    <citation type="submission" date="2019-08" db="EMBL/GenBank/DDBJ databases">
        <title>The improved chromosome-level genome for the pearl oyster Pinctada fucata martensii using PacBio sequencing and Hi-C.</title>
        <authorList>
            <person name="Zheng Z."/>
        </authorList>
    </citation>
    <scope>NUCLEOTIDE SEQUENCE</scope>
    <source>
        <strain evidence="13">ZZ-2019</strain>
        <tissue evidence="13">Adductor muscle</tissue>
    </source>
</reference>
<keyword evidence="5 11" id="KW-0949">S-adenosyl-L-methionine</keyword>
<proteinExistence type="inferred from homology"/>
<keyword evidence="2 11" id="KW-0963">Cytoplasm</keyword>
<feature type="domain" description="SAM-dependent methyltransferase TRM5/TYW2-type" evidence="12">
    <location>
        <begin position="274"/>
        <end position="550"/>
    </location>
</feature>
<protein>
    <recommendedName>
        <fullName evidence="11">tRNA (guanine(37)-N1)-methyltransferase</fullName>
        <ecNumber evidence="11">2.1.1.228</ecNumber>
    </recommendedName>
    <alternativeName>
        <fullName evidence="11">M1G-methyltransferase</fullName>
    </alternativeName>
    <alternativeName>
        <fullName evidence="11">tRNA [GM37] methyltransferase</fullName>
    </alternativeName>
    <alternativeName>
        <fullName evidence="11">tRNA methyltransferase 5 homolog</fullName>
    </alternativeName>
</protein>
<accession>A0AA89C3P5</accession>
<evidence type="ECO:0000256" key="4">
    <source>
        <dbReference type="ARBA" id="ARBA00022679"/>
    </source>
</evidence>
<dbReference type="PROSITE" id="PS51684">
    <property type="entry name" value="SAM_MT_TRM5_TYW2"/>
    <property type="match status" value="1"/>
</dbReference>
<comment type="similarity">
    <text evidence="1">Belongs to the class I-like SAM-binding methyltransferase superfamily. TRM5/TYW2 family.</text>
</comment>
<comment type="function">
    <text evidence="9">Involved in mitochondrial tRNA methylation. Specifically methylates the N1 position of guanosine-37 in various tRNAs. Methylation is not dependent on the nature of the nucleoside 5' of the target nucleoside. This is the first step in the biosynthesis of wybutosine (yW), a modified base adjacent to the anticodon of tRNAs and required for accurate decoding.</text>
</comment>
<dbReference type="InterPro" id="IPR025792">
    <property type="entry name" value="tRNA_Gua_MeTrfase_euk"/>
</dbReference>
<dbReference type="GO" id="GO:0070901">
    <property type="term" value="P:mitochondrial tRNA methylation"/>
    <property type="evidence" value="ECO:0007669"/>
    <property type="project" value="TreeGrafter"/>
</dbReference>
<gene>
    <name evidence="13" type="ORF">FSP39_016977</name>
</gene>
<dbReference type="GO" id="GO:0052906">
    <property type="term" value="F:tRNA (guanine(37)-N1)-methyltransferase activity"/>
    <property type="evidence" value="ECO:0007669"/>
    <property type="project" value="UniProtKB-UniRule"/>
</dbReference>
<keyword evidence="6 11" id="KW-0819">tRNA processing</keyword>
<dbReference type="Pfam" id="PF02475">
    <property type="entry name" value="TRM5-TYW2_MTfase"/>
    <property type="match status" value="1"/>
</dbReference>
<comment type="subcellular location">
    <subcellularLocation>
        <location evidence="11">Mitochondrion matrix</location>
    </subcellularLocation>
    <subcellularLocation>
        <location evidence="11">Nucleus</location>
    </subcellularLocation>
    <subcellularLocation>
        <location evidence="11">Cytoplasm</location>
    </subcellularLocation>
    <text evidence="11">Predominantly in the mitochondria and in the nucleus.</text>
</comment>
<keyword evidence="7 11" id="KW-0496">Mitochondrion</keyword>
<dbReference type="GO" id="GO:0002939">
    <property type="term" value="P:tRNA N1-guanine methylation"/>
    <property type="evidence" value="ECO:0007669"/>
    <property type="project" value="TreeGrafter"/>
</dbReference>
<evidence type="ECO:0000256" key="9">
    <source>
        <dbReference type="ARBA" id="ARBA00045951"/>
    </source>
</evidence>
<keyword evidence="8 11" id="KW-0539">Nucleus</keyword>
<dbReference type="Gene3D" id="3.40.50.150">
    <property type="entry name" value="Vaccinia Virus protein VP39"/>
    <property type="match status" value="1"/>
</dbReference>
<dbReference type="EMBL" id="VSWD01000009">
    <property type="protein sequence ID" value="KAK3093536.1"/>
    <property type="molecule type" value="Genomic_DNA"/>
</dbReference>
<feature type="binding site" evidence="11">
    <location>
        <begin position="401"/>
        <end position="402"/>
    </location>
    <ligand>
        <name>S-adenosyl-L-methionine</name>
        <dbReference type="ChEBI" id="CHEBI:59789"/>
    </ligand>
</feature>
<dbReference type="PANTHER" id="PTHR23245:SF36">
    <property type="entry name" value="TRNA (GUANINE(37)-N1)-METHYLTRANSFERASE"/>
    <property type="match status" value="1"/>
</dbReference>
<dbReference type="AlphaFoldDB" id="A0AA89C3P5"/>
<dbReference type="InterPro" id="IPR030382">
    <property type="entry name" value="MeTrfase_TRM5/TYW2"/>
</dbReference>
<evidence type="ECO:0000313" key="13">
    <source>
        <dbReference type="EMBL" id="KAK3093536.1"/>
    </source>
</evidence>
<dbReference type="CDD" id="cd02440">
    <property type="entry name" value="AdoMet_MTases"/>
    <property type="match status" value="1"/>
</dbReference>
<evidence type="ECO:0000313" key="14">
    <source>
        <dbReference type="Proteomes" id="UP001186944"/>
    </source>
</evidence>
<dbReference type="GO" id="GO:0005634">
    <property type="term" value="C:nucleus"/>
    <property type="evidence" value="ECO:0007669"/>
    <property type="project" value="UniProtKB-SubCell"/>
</dbReference>
<dbReference type="Gene3D" id="3.30.300.110">
    <property type="entry name" value="Met-10+ protein-like domains"/>
    <property type="match status" value="1"/>
</dbReference>
<feature type="binding site" evidence="11">
    <location>
        <position position="363"/>
    </location>
    <ligand>
        <name>S-adenosyl-L-methionine</name>
        <dbReference type="ChEBI" id="CHEBI:59789"/>
    </ligand>
</feature>
<dbReference type="EC" id="2.1.1.228" evidence="11"/>
<evidence type="ECO:0000256" key="2">
    <source>
        <dbReference type="ARBA" id="ARBA00022490"/>
    </source>
</evidence>
<dbReference type="HAMAP" id="MF_03152">
    <property type="entry name" value="TRM5"/>
    <property type="match status" value="1"/>
</dbReference>
<keyword evidence="3 11" id="KW-0489">Methyltransferase</keyword>
<evidence type="ECO:0000256" key="10">
    <source>
        <dbReference type="ARBA" id="ARBA00047783"/>
    </source>
</evidence>
<organism evidence="13 14">
    <name type="scientific">Pinctada imbricata</name>
    <name type="common">Atlantic pearl-oyster</name>
    <name type="synonym">Pinctada martensii</name>
    <dbReference type="NCBI Taxonomy" id="66713"/>
    <lineage>
        <taxon>Eukaryota</taxon>
        <taxon>Metazoa</taxon>
        <taxon>Spiralia</taxon>
        <taxon>Lophotrochozoa</taxon>
        <taxon>Mollusca</taxon>
        <taxon>Bivalvia</taxon>
        <taxon>Autobranchia</taxon>
        <taxon>Pteriomorphia</taxon>
        <taxon>Pterioida</taxon>
        <taxon>Pterioidea</taxon>
        <taxon>Pteriidae</taxon>
        <taxon>Pinctada</taxon>
    </lineage>
</organism>
<dbReference type="GO" id="GO:0005759">
    <property type="term" value="C:mitochondrial matrix"/>
    <property type="evidence" value="ECO:0007669"/>
    <property type="project" value="UniProtKB-SubCell"/>
</dbReference>
<dbReference type="Pfam" id="PF25133">
    <property type="entry name" value="TYW2_N_2"/>
    <property type="match status" value="1"/>
</dbReference>
<feature type="binding site" evidence="11">
    <location>
        <position position="464"/>
    </location>
    <ligand>
        <name>S-adenosyl-L-methionine</name>
        <dbReference type="ChEBI" id="CHEBI:59789"/>
    </ligand>
</feature>
<dbReference type="PANTHER" id="PTHR23245">
    <property type="entry name" value="TRNA METHYLTRANSFERASE"/>
    <property type="match status" value="1"/>
</dbReference>
<comment type="caution">
    <text evidence="13">The sequence shown here is derived from an EMBL/GenBank/DDBJ whole genome shotgun (WGS) entry which is preliminary data.</text>
</comment>
<name>A0AA89C3P5_PINIB</name>
<feature type="binding site" evidence="11">
    <location>
        <begin position="430"/>
        <end position="431"/>
    </location>
    <ligand>
        <name>S-adenosyl-L-methionine</name>
        <dbReference type="ChEBI" id="CHEBI:59789"/>
    </ligand>
</feature>
<keyword evidence="14" id="KW-1185">Reference proteome</keyword>
<dbReference type="InterPro" id="IPR029063">
    <property type="entry name" value="SAM-dependent_MTases_sf"/>
</dbReference>
<dbReference type="InterPro" id="IPR056744">
    <property type="entry name" value="TRM5/TYW2-like_N"/>
</dbReference>
<dbReference type="SUPFAM" id="SSF53335">
    <property type="entry name" value="S-adenosyl-L-methionine-dependent methyltransferases"/>
    <property type="match status" value="1"/>
</dbReference>
<evidence type="ECO:0000256" key="11">
    <source>
        <dbReference type="HAMAP-Rule" id="MF_03152"/>
    </source>
</evidence>
<keyword evidence="4 11" id="KW-0808">Transferase</keyword>
<dbReference type="FunFam" id="3.30.300.110:FF:000001">
    <property type="entry name" value="tRNA (guanine(37)-N1)-methyltransferase"/>
    <property type="match status" value="1"/>
</dbReference>
<comment type="function">
    <text evidence="11">Specifically methylates the N1 position of guanosine-37 in various cytoplasmic and mitochondrial tRNAs. Methylation is not dependent on the nature of the nucleoside 5' of the target nucleoside. This is the first step in the biosynthesis of wybutosine (yW), a modified base adjacent to the anticodon of tRNAs and required for accurate decoding.</text>
</comment>
<evidence type="ECO:0000256" key="5">
    <source>
        <dbReference type="ARBA" id="ARBA00022691"/>
    </source>
</evidence>
<comment type="subunit">
    <text evidence="11">Monomer.</text>
</comment>
<evidence type="ECO:0000256" key="7">
    <source>
        <dbReference type="ARBA" id="ARBA00023128"/>
    </source>
</evidence>
<evidence type="ECO:0000256" key="3">
    <source>
        <dbReference type="ARBA" id="ARBA00022603"/>
    </source>
</evidence>